<dbReference type="GO" id="GO:0005634">
    <property type="term" value="C:nucleus"/>
    <property type="evidence" value="ECO:0007669"/>
    <property type="project" value="TreeGrafter"/>
</dbReference>
<feature type="compositionally biased region" description="Polar residues" evidence="1">
    <location>
        <begin position="276"/>
        <end position="289"/>
    </location>
</feature>
<feature type="domain" description="Vps72/YL1 N-terminal" evidence="2">
    <location>
        <begin position="7"/>
        <end position="229"/>
    </location>
</feature>
<dbReference type="AlphaFoldDB" id="A0A5N5QMX4"/>
<dbReference type="Pfam" id="PF05764">
    <property type="entry name" value="YL1"/>
    <property type="match status" value="1"/>
</dbReference>
<accession>A0A5N5QMX4</accession>
<feature type="compositionally biased region" description="Polar residues" evidence="1">
    <location>
        <begin position="465"/>
        <end position="476"/>
    </location>
</feature>
<keyword evidence="4" id="KW-1185">Reference proteome</keyword>
<feature type="compositionally biased region" description="Polar residues" evidence="1">
    <location>
        <begin position="328"/>
        <end position="347"/>
    </location>
</feature>
<dbReference type="Proteomes" id="UP000383932">
    <property type="component" value="Unassembled WGS sequence"/>
</dbReference>
<evidence type="ECO:0000313" key="4">
    <source>
        <dbReference type="Proteomes" id="UP000383932"/>
    </source>
</evidence>
<feature type="compositionally biased region" description="Polar residues" evidence="1">
    <location>
        <begin position="299"/>
        <end position="319"/>
    </location>
</feature>
<organism evidence="3 4">
    <name type="scientific">Ceratobasidium theobromae</name>
    <dbReference type="NCBI Taxonomy" id="1582974"/>
    <lineage>
        <taxon>Eukaryota</taxon>
        <taxon>Fungi</taxon>
        <taxon>Dikarya</taxon>
        <taxon>Basidiomycota</taxon>
        <taxon>Agaricomycotina</taxon>
        <taxon>Agaricomycetes</taxon>
        <taxon>Cantharellales</taxon>
        <taxon>Ceratobasidiaceae</taxon>
        <taxon>Ceratobasidium</taxon>
    </lineage>
</organism>
<feature type="compositionally biased region" description="Polar residues" evidence="1">
    <location>
        <begin position="425"/>
        <end position="457"/>
    </location>
</feature>
<comment type="caution">
    <text evidence="3">The sequence shown here is derived from an EMBL/GenBank/DDBJ whole genome shotgun (WGS) entry which is preliminary data.</text>
</comment>
<proteinExistence type="predicted"/>
<feature type="region of interest" description="Disordered" evidence="1">
    <location>
        <begin position="110"/>
        <end position="149"/>
    </location>
</feature>
<feature type="compositionally biased region" description="Acidic residues" evidence="1">
    <location>
        <begin position="52"/>
        <end position="63"/>
    </location>
</feature>
<name>A0A5N5QMX4_9AGAM</name>
<evidence type="ECO:0000256" key="1">
    <source>
        <dbReference type="SAM" id="MobiDB-lite"/>
    </source>
</evidence>
<feature type="compositionally biased region" description="Low complexity" evidence="1">
    <location>
        <begin position="257"/>
        <end position="270"/>
    </location>
</feature>
<dbReference type="InterPro" id="IPR046757">
    <property type="entry name" value="YL1_N"/>
</dbReference>
<feature type="compositionally biased region" description="Basic residues" evidence="1">
    <location>
        <begin position="163"/>
        <end position="172"/>
    </location>
</feature>
<evidence type="ECO:0000259" key="2">
    <source>
        <dbReference type="Pfam" id="PF05764"/>
    </source>
</evidence>
<dbReference type="EMBL" id="SSOP01000048">
    <property type="protein sequence ID" value="KAB5592999.1"/>
    <property type="molecule type" value="Genomic_DNA"/>
</dbReference>
<dbReference type="PANTHER" id="PTHR13275">
    <property type="entry name" value="YL-1 PROTEIN TRANSCRIPTION FACTOR-LIKE 1"/>
    <property type="match status" value="1"/>
</dbReference>
<feature type="region of interest" description="Disordered" evidence="1">
    <location>
        <begin position="159"/>
        <end position="178"/>
    </location>
</feature>
<feature type="region of interest" description="Disordered" evidence="1">
    <location>
        <begin position="491"/>
        <end position="525"/>
    </location>
</feature>
<protein>
    <submittedName>
        <fullName evidence="3">Kinesin-like protein</fullName>
    </submittedName>
</protein>
<feature type="region of interest" description="Disordered" evidence="1">
    <location>
        <begin position="52"/>
        <end position="95"/>
    </location>
</feature>
<reference evidence="3 4" key="1">
    <citation type="journal article" date="2019" name="Fungal Biol. Biotechnol.">
        <title>Draft genome sequence of fastidious pathogen Ceratobasidium theobromae, which causes vascular-streak dieback in Theobroma cacao.</title>
        <authorList>
            <person name="Ali S.S."/>
            <person name="Asman A."/>
            <person name="Shao J."/>
            <person name="Firmansyah A.P."/>
            <person name="Susilo A.W."/>
            <person name="Rosmana A."/>
            <person name="McMahon P."/>
            <person name="Junaid M."/>
            <person name="Guest D."/>
            <person name="Kheng T.Y."/>
            <person name="Meinhardt L.W."/>
            <person name="Bailey B.A."/>
        </authorList>
    </citation>
    <scope>NUCLEOTIDE SEQUENCE [LARGE SCALE GENOMIC DNA]</scope>
    <source>
        <strain evidence="3 4">CT2</strain>
    </source>
</reference>
<feature type="compositionally biased region" description="Polar residues" evidence="1">
    <location>
        <begin position="365"/>
        <end position="395"/>
    </location>
</feature>
<gene>
    <name evidence="3" type="ORF">CTheo_3553</name>
</gene>
<evidence type="ECO:0000313" key="3">
    <source>
        <dbReference type="EMBL" id="KAB5592999.1"/>
    </source>
</evidence>
<feature type="region of interest" description="Disordered" evidence="1">
    <location>
        <begin position="239"/>
        <end position="477"/>
    </location>
</feature>
<feature type="compositionally biased region" description="Polar residues" evidence="1">
    <location>
        <begin position="247"/>
        <end position="256"/>
    </location>
</feature>
<dbReference type="PANTHER" id="PTHR13275:SF4">
    <property type="entry name" value="VACUOLAR PROTEIN SORTING-ASSOCIATED PROTEIN 72 HOMOLOG"/>
    <property type="match status" value="1"/>
</dbReference>
<feature type="compositionally biased region" description="Low complexity" evidence="1">
    <location>
        <begin position="397"/>
        <end position="424"/>
    </location>
</feature>
<feature type="compositionally biased region" description="Basic and acidic residues" evidence="1">
    <location>
        <begin position="64"/>
        <end position="86"/>
    </location>
</feature>
<sequence>MSLSATRSRRSNAGNRWAEALAAVQLENGEIPDPDAELSGEDFIGKEEEDIFESDFESTDEEEYAKQGIEDGERQSLMEEKAERRAARVKASKSAAGPIQKILDRAIKGEPALKKRRVAPRNAGGPESGAGRVGWDAIRQSERSSTVKHKTLVQERLKDAEKRKAHAPKRLRQVAPPKTQDELIAEALKLEEKNTKLLKEFLVKEEEKRAAARRVVRMKIEGPLVRWVSQGEEVRIKVTRDGEEGTAKSNTSILPATQSQSQSPTSLNQPPSLPSVTLSKPPATSQTPGAPSMLVEIQSRAQPQKNSTAVASPRLSTSVMPARPPNTLIATKRSNSPAVSRRSSTPAGGQRMQVFVEIPTKTVRRSPSASLSTSQNSPKMSASQSLTVASSQPFTRSPLPLSQSLPKSPLSTSQSLLPSPFQSSVVASQPMRRSNSSPESTALGSTLPPNAQPSASLDSLRHPSTIRQASVSSAGSHKSRMVMYVELPTRRKSSTPVPGRNMRAALETGNSGGTGGITSDLTANRDDPRVLTSSLRELDSTSIPALGGFTTPLEALPKPLARTIDAVLFPPGGPNFAVVLPSRKSAYRTEKQMRNYVVVELGERVRAPFGRSMRAVFGDHADWENVLVNGVKPVGKFFFSFKP</sequence>
<dbReference type="OrthoDB" id="78296at2759"/>